<dbReference type="CDD" id="cd13929">
    <property type="entry name" value="PT-DMATS_CymD"/>
    <property type="match status" value="1"/>
</dbReference>
<keyword evidence="2" id="KW-0808">Transferase</keyword>
<feature type="binding site" evidence="3">
    <location>
        <position position="270"/>
    </location>
    <ligand>
        <name>dimethylallyl diphosphate</name>
        <dbReference type="ChEBI" id="CHEBI:57623"/>
    </ligand>
</feature>
<evidence type="ECO:0000256" key="3">
    <source>
        <dbReference type="PIRSR" id="PIRSR000509-1"/>
    </source>
</evidence>
<sequence length="442" mass="50699">MHYVSDTQTMNSSVARDLVLAFSKPSDWHLSSDAILWWNATYEILWNLLASGNYNWRQQIAGMKFYHTYIIPNLGPFPVNVNQPPKFRSFMTDDFTPIEFSWNWGNSQGAVDRRVRFSIEAISDQASTATDPWNQKATIDLVDRLQFDIPDINLQWFNRLLKDFTPSGDVLSEDFISRLDPQQPRSTLFIAFELRDRMPVVKLYMMPFAKGMETSRPESAVILGSLDLFARELEWSSLQDLVQKLVLNDQQLGLNPFMIAFDCVSPKESRMKIYARCPDIRLTSVMEIMSIFQDKSRIANGLEELRKLWGLVFSCDEDSEAGYLPYKAHITSGILYYFEVRPGSSKVTTKVYLPVKHYAKDDLSAAKGLQTFFKERGGVHSQMATDFLKVLNKMCTYRPLNAATGLQTYVSCKIENDSLEITSYLSPEIYNEGRWPHGKHAA</sequence>
<dbReference type="SFLD" id="SFLDG01162">
    <property type="entry name" value="I"/>
    <property type="match status" value="1"/>
</dbReference>
<feature type="binding site" evidence="3">
    <location>
        <position position="99"/>
    </location>
    <ligand>
        <name>L-tryptophan</name>
        <dbReference type="ChEBI" id="CHEBI:57912"/>
    </ligand>
</feature>
<dbReference type="InterPro" id="IPR017795">
    <property type="entry name" value="ABBA_NscD-like"/>
</dbReference>
<protein>
    <recommendedName>
        <fullName evidence="6">Aromatic prenyltransferase (DMATS family)</fullName>
    </recommendedName>
</protein>
<dbReference type="EMBL" id="PHWZ01000841">
    <property type="protein sequence ID" value="TEY30762.1"/>
    <property type="molecule type" value="Genomic_DNA"/>
</dbReference>
<accession>A0A4Y8CHK6</accession>
<dbReference type="PIRSF" id="PIRSF000509">
    <property type="entry name" value="Trp_DMAT"/>
    <property type="match status" value="1"/>
</dbReference>
<dbReference type="Pfam" id="PF11991">
    <property type="entry name" value="Trp_DMAT"/>
    <property type="match status" value="1"/>
</dbReference>
<organism evidence="4 5">
    <name type="scientific">Botryotinia calthae</name>
    <dbReference type="NCBI Taxonomy" id="38488"/>
    <lineage>
        <taxon>Eukaryota</taxon>
        <taxon>Fungi</taxon>
        <taxon>Dikarya</taxon>
        <taxon>Ascomycota</taxon>
        <taxon>Pezizomycotina</taxon>
        <taxon>Leotiomycetes</taxon>
        <taxon>Helotiales</taxon>
        <taxon>Sclerotiniaceae</taxon>
        <taxon>Botryotinia</taxon>
    </lineage>
</organism>
<gene>
    <name evidence="4" type="ORF">BOTCAL_0845g00030</name>
</gene>
<dbReference type="OrthoDB" id="3354387at2759"/>
<feature type="binding site" evidence="3">
    <location>
        <position position="202"/>
    </location>
    <ligand>
        <name>dimethylallyl diphosphate</name>
        <dbReference type="ChEBI" id="CHEBI:57623"/>
    </ligand>
</feature>
<dbReference type="PANTHER" id="PTHR40627">
    <property type="entry name" value="INDOLE PRENYLTRANSFERASE TDIB-RELATED"/>
    <property type="match status" value="1"/>
</dbReference>
<comment type="similarity">
    <text evidence="1">Belongs to the tryptophan dimethylallyltransferase family.</text>
</comment>
<comment type="caution">
    <text evidence="4">The sequence shown here is derived from an EMBL/GenBank/DDBJ whole genome shotgun (WGS) entry which is preliminary data.</text>
</comment>
<feature type="binding site" evidence="3">
    <location>
        <position position="272"/>
    </location>
    <ligand>
        <name>dimethylallyl diphosphate</name>
        <dbReference type="ChEBI" id="CHEBI:57623"/>
    </ligand>
</feature>
<evidence type="ECO:0000256" key="1">
    <source>
        <dbReference type="ARBA" id="ARBA00010209"/>
    </source>
</evidence>
<evidence type="ECO:0000313" key="5">
    <source>
        <dbReference type="Proteomes" id="UP000297299"/>
    </source>
</evidence>
<dbReference type="GO" id="GO:0009820">
    <property type="term" value="P:alkaloid metabolic process"/>
    <property type="evidence" value="ECO:0007669"/>
    <property type="project" value="InterPro"/>
</dbReference>
<evidence type="ECO:0008006" key="6">
    <source>
        <dbReference type="Google" id="ProtNLM"/>
    </source>
</evidence>
<dbReference type="SFLD" id="SFLDS00036">
    <property type="entry name" value="Aromatic_Prenyltransferase"/>
    <property type="match status" value="1"/>
</dbReference>
<dbReference type="GO" id="GO:0016765">
    <property type="term" value="F:transferase activity, transferring alkyl or aryl (other than methyl) groups"/>
    <property type="evidence" value="ECO:0007669"/>
    <property type="project" value="InterPro"/>
</dbReference>
<feature type="binding site" evidence="3">
    <location>
        <position position="352"/>
    </location>
    <ligand>
        <name>dimethylallyl diphosphate</name>
        <dbReference type="ChEBI" id="CHEBI:57623"/>
    </ligand>
</feature>
<reference evidence="4 5" key="1">
    <citation type="submission" date="2017-11" db="EMBL/GenBank/DDBJ databases">
        <title>Comparative genomics of Botrytis spp.</title>
        <authorList>
            <person name="Valero-Jimenez C.A."/>
            <person name="Tapia P."/>
            <person name="Veloso J."/>
            <person name="Silva-Moreno E."/>
            <person name="Staats M."/>
            <person name="Valdes J.H."/>
            <person name="Van Kan J.A.L."/>
        </authorList>
    </citation>
    <scope>NUCLEOTIDE SEQUENCE [LARGE SCALE GENOMIC DNA]</scope>
    <source>
        <strain evidence="4 5">MUCL2830</strain>
    </source>
</reference>
<feature type="binding site" evidence="3">
    <location>
        <position position="274"/>
    </location>
    <ligand>
        <name>dimethylallyl diphosphate</name>
        <dbReference type="ChEBI" id="CHEBI:57623"/>
    </ligand>
</feature>
<dbReference type="InterPro" id="IPR033964">
    <property type="entry name" value="ABBA"/>
</dbReference>
<proteinExistence type="inferred from homology"/>
<dbReference type="PANTHER" id="PTHR40627:SF4">
    <property type="entry name" value="PRENYLTRANSFERASE ASQH1-RELATED"/>
    <property type="match status" value="1"/>
</dbReference>
<dbReference type="InterPro" id="IPR012148">
    <property type="entry name" value="ABBA_DMATS-like"/>
</dbReference>
<dbReference type="Proteomes" id="UP000297299">
    <property type="component" value="Unassembled WGS sequence"/>
</dbReference>
<feature type="binding site" evidence="3">
    <location>
        <position position="116"/>
    </location>
    <ligand>
        <name>dimethylallyl diphosphate</name>
        <dbReference type="ChEBI" id="CHEBI:57623"/>
    </ligand>
</feature>
<dbReference type="NCBIfam" id="TIGR03429">
    <property type="entry name" value="arom_pren_DMATS"/>
    <property type="match status" value="1"/>
</dbReference>
<evidence type="ECO:0000313" key="4">
    <source>
        <dbReference type="EMBL" id="TEY30762.1"/>
    </source>
</evidence>
<evidence type="ECO:0000256" key="2">
    <source>
        <dbReference type="ARBA" id="ARBA00022679"/>
    </source>
</evidence>
<feature type="binding site" evidence="3">
    <location>
        <position position="204"/>
    </location>
    <ligand>
        <name>dimethylallyl diphosphate</name>
        <dbReference type="ChEBI" id="CHEBI:57623"/>
    </ligand>
</feature>
<name>A0A4Y8CHK6_9HELO</name>
<dbReference type="AlphaFoldDB" id="A0A4Y8CHK6"/>
<keyword evidence="5" id="KW-1185">Reference proteome</keyword>